<reference evidence="2 3" key="1">
    <citation type="submission" date="2021-03" db="EMBL/GenBank/DDBJ databases">
        <title>Antimicrobial resistance genes in bacteria isolated from Japanese honey, and their potential for conferring macrolide and lincosamide resistance in the American foulbrood pathogen Paenibacillus larvae.</title>
        <authorList>
            <person name="Okamoto M."/>
            <person name="Kumagai M."/>
            <person name="Kanamori H."/>
            <person name="Takamatsu D."/>
        </authorList>
    </citation>
    <scope>NUCLEOTIDE SEQUENCE [LARGE SCALE GENOMIC DNA]</scope>
    <source>
        <strain evidence="2 3">J6TS1</strain>
    </source>
</reference>
<evidence type="ECO:0000313" key="2">
    <source>
        <dbReference type="EMBL" id="GIN99261.1"/>
    </source>
</evidence>
<dbReference type="RefSeq" id="WP_213021676.1">
    <property type="nucleotide sequence ID" value="NZ_BORJ01000022.1"/>
</dbReference>
<dbReference type="Pfam" id="PF03413">
    <property type="entry name" value="PepSY"/>
    <property type="match status" value="1"/>
</dbReference>
<evidence type="ECO:0000259" key="1">
    <source>
        <dbReference type="Pfam" id="PF03413"/>
    </source>
</evidence>
<organism evidence="2 3">
    <name type="scientific">Siminovitchia terrae</name>
    <name type="common">Bacillus terrae</name>
    <dbReference type="NCBI Taxonomy" id="1914933"/>
    <lineage>
        <taxon>Bacteria</taxon>
        <taxon>Bacillati</taxon>
        <taxon>Bacillota</taxon>
        <taxon>Bacilli</taxon>
        <taxon>Bacillales</taxon>
        <taxon>Bacillaceae</taxon>
        <taxon>Siminovitchia</taxon>
    </lineage>
</organism>
<dbReference type="Proteomes" id="UP000680670">
    <property type="component" value="Unassembled WGS sequence"/>
</dbReference>
<comment type="caution">
    <text evidence="2">The sequence shown here is derived from an EMBL/GenBank/DDBJ whole genome shotgun (WGS) entry which is preliminary data.</text>
</comment>
<dbReference type="InterPro" id="IPR025711">
    <property type="entry name" value="PepSY"/>
</dbReference>
<dbReference type="EMBL" id="BORJ01000022">
    <property type="protein sequence ID" value="GIN99261.1"/>
    <property type="molecule type" value="Genomic_DNA"/>
</dbReference>
<accession>A0ABQ4L535</accession>
<keyword evidence="3" id="KW-1185">Reference proteome</keyword>
<gene>
    <name evidence="2" type="ORF">J6TS1_51310</name>
</gene>
<name>A0ABQ4L535_SIMTE</name>
<proteinExistence type="predicted"/>
<evidence type="ECO:0000313" key="3">
    <source>
        <dbReference type="Proteomes" id="UP000680670"/>
    </source>
</evidence>
<dbReference type="Gene3D" id="3.10.450.40">
    <property type="match status" value="1"/>
</dbReference>
<feature type="domain" description="PepSY" evidence="1">
    <location>
        <begin position="43"/>
        <end position="97"/>
    </location>
</feature>
<sequence length="103" mass="11565">MQVNNHDIDLEINAASGKIIKIDRYDDHDDDYNRSNQSKEVTISLDDAISAATKDTPGKVKEAEFDDDGYYEIELVVGQNDVEMKIDANSGKIIEKETDIDND</sequence>
<protein>
    <recommendedName>
        <fullName evidence="1">PepSY domain-containing protein</fullName>
    </recommendedName>
</protein>